<keyword evidence="7 17" id="KW-0235">DNA replication</keyword>
<dbReference type="GO" id="GO:0006261">
    <property type="term" value="P:DNA-templated DNA replication"/>
    <property type="evidence" value="ECO:0007669"/>
    <property type="project" value="UniProtKB-UniRule"/>
</dbReference>
<feature type="domain" description="5'-3' exonuclease" evidence="19">
    <location>
        <begin position="21"/>
        <end position="281"/>
    </location>
</feature>
<evidence type="ECO:0000256" key="14">
    <source>
        <dbReference type="ARBA" id="ARBA00023204"/>
    </source>
</evidence>
<dbReference type="Pfam" id="PF00476">
    <property type="entry name" value="DNA_pol_A"/>
    <property type="match status" value="1"/>
</dbReference>
<keyword evidence="12 17" id="KW-0239">DNA-directed DNA polymerase</keyword>
<dbReference type="Gene3D" id="1.20.1060.10">
    <property type="entry name" value="Taq DNA Polymerase, Chain T, domain 4"/>
    <property type="match status" value="1"/>
</dbReference>
<dbReference type="InterPro" id="IPR036279">
    <property type="entry name" value="5-3_exonuclease_C_sf"/>
</dbReference>
<dbReference type="Pfam" id="PF01612">
    <property type="entry name" value="DNA_pol_A_exo1"/>
    <property type="match status" value="1"/>
</dbReference>
<evidence type="ECO:0000256" key="4">
    <source>
        <dbReference type="ARBA" id="ARBA00020311"/>
    </source>
</evidence>
<dbReference type="SMART" id="SM00279">
    <property type="entry name" value="HhH2"/>
    <property type="match status" value="1"/>
</dbReference>
<dbReference type="InterPro" id="IPR002298">
    <property type="entry name" value="DNA_polymerase_A"/>
</dbReference>
<comment type="function">
    <text evidence="17">In addition to polymerase activity, this DNA polymerase exhibits 3'-5' and 5'-3' exonuclease activity.</text>
</comment>
<dbReference type="Gene3D" id="3.30.420.10">
    <property type="entry name" value="Ribonuclease H-like superfamily/Ribonuclease H"/>
    <property type="match status" value="1"/>
</dbReference>
<evidence type="ECO:0000256" key="1">
    <source>
        <dbReference type="ARBA" id="ARBA00007705"/>
    </source>
</evidence>
<dbReference type="InterPro" id="IPR043502">
    <property type="entry name" value="DNA/RNA_pol_sf"/>
</dbReference>
<evidence type="ECO:0000256" key="10">
    <source>
        <dbReference type="ARBA" id="ARBA00022801"/>
    </source>
</evidence>
<dbReference type="PRINTS" id="PR00868">
    <property type="entry name" value="DNAPOLI"/>
</dbReference>
<keyword evidence="8" id="KW-0540">Nuclease</keyword>
<comment type="subunit">
    <text evidence="2">Single-chain monomer with multiple functions.</text>
</comment>
<dbReference type="SUPFAM" id="SSF47807">
    <property type="entry name" value="5' to 3' exonuclease, C-terminal subdomain"/>
    <property type="match status" value="1"/>
</dbReference>
<comment type="similarity">
    <text evidence="1 17">Belongs to the DNA polymerase type-A family.</text>
</comment>
<evidence type="ECO:0000256" key="15">
    <source>
        <dbReference type="ARBA" id="ARBA00049244"/>
    </source>
</evidence>
<dbReference type="InterPro" id="IPR029060">
    <property type="entry name" value="PIN-like_dom_sf"/>
</dbReference>
<keyword evidence="9 17" id="KW-0227">DNA damage</keyword>
<evidence type="ECO:0000256" key="5">
    <source>
        <dbReference type="ARBA" id="ARBA00022679"/>
    </source>
</evidence>
<dbReference type="InterPro" id="IPR001098">
    <property type="entry name" value="DNA-dir_DNA_pol_A_palm_dom"/>
</dbReference>
<dbReference type="Proteomes" id="UP000566663">
    <property type="component" value="Unassembled WGS sequence"/>
</dbReference>
<dbReference type="SUPFAM" id="SSF88723">
    <property type="entry name" value="PIN domain-like"/>
    <property type="match status" value="1"/>
</dbReference>
<dbReference type="GO" id="GO:0003677">
    <property type="term" value="F:DNA binding"/>
    <property type="evidence" value="ECO:0007669"/>
    <property type="project" value="UniProtKB-UniRule"/>
</dbReference>
<dbReference type="Gene3D" id="1.10.150.20">
    <property type="entry name" value="5' to 3' exonuclease, C-terminal subdomain"/>
    <property type="match status" value="2"/>
</dbReference>
<feature type="domain" description="DNA-directed DNA polymerase family A palm" evidence="20">
    <location>
        <begin position="722"/>
        <end position="928"/>
    </location>
</feature>
<dbReference type="InterPro" id="IPR020046">
    <property type="entry name" value="5-3_exonucl_a-hlix_arch_N"/>
</dbReference>
<dbReference type="PANTHER" id="PTHR10133:SF27">
    <property type="entry name" value="DNA POLYMERASE NU"/>
    <property type="match status" value="1"/>
</dbReference>
<dbReference type="FunFam" id="1.10.150.20:FF:000003">
    <property type="entry name" value="DNA polymerase I"/>
    <property type="match status" value="1"/>
</dbReference>
<dbReference type="GO" id="GO:0003887">
    <property type="term" value="F:DNA-directed DNA polymerase activity"/>
    <property type="evidence" value="ECO:0007669"/>
    <property type="project" value="UniProtKB-UniRule"/>
</dbReference>
<evidence type="ECO:0000256" key="6">
    <source>
        <dbReference type="ARBA" id="ARBA00022695"/>
    </source>
</evidence>
<reference evidence="21 22" key="1">
    <citation type="submission" date="2020-08" db="EMBL/GenBank/DDBJ databases">
        <title>Genomic Encyclopedia of Type Strains, Phase IV (KMG-IV): sequencing the most valuable type-strain genomes for metagenomic binning, comparative biology and taxonomic classification.</title>
        <authorList>
            <person name="Goeker M."/>
        </authorList>
    </citation>
    <scope>NUCLEOTIDE SEQUENCE [LARGE SCALE GENOMIC DNA]</scope>
    <source>
        <strain evidence="21 22">DSM 25335</strain>
    </source>
</reference>
<dbReference type="InterPro" id="IPR012337">
    <property type="entry name" value="RNaseH-like_sf"/>
</dbReference>
<dbReference type="GO" id="GO:0008408">
    <property type="term" value="F:3'-5' exonuclease activity"/>
    <property type="evidence" value="ECO:0007669"/>
    <property type="project" value="UniProtKB-UniRule"/>
</dbReference>
<dbReference type="GO" id="GO:0006302">
    <property type="term" value="P:double-strand break repair"/>
    <property type="evidence" value="ECO:0007669"/>
    <property type="project" value="TreeGrafter"/>
</dbReference>
<evidence type="ECO:0000256" key="16">
    <source>
        <dbReference type="NCBIfam" id="TIGR00593"/>
    </source>
</evidence>
<dbReference type="InterPro" id="IPR008918">
    <property type="entry name" value="HhH2"/>
</dbReference>
<dbReference type="NCBIfam" id="TIGR00593">
    <property type="entry name" value="pola"/>
    <property type="match status" value="1"/>
</dbReference>
<evidence type="ECO:0000256" key="2">
    <source>
        <dbReference type="ARBA" id="ARBA00011541"/>
    </source>
</evidence>
<keyword evidence="6 17" id="KW-0548">Nucleotidyltransferase</keyword>
<dbReference type="Gene3D" id="3.40.50.1010">
    <property type="entry name" value="5'-nuclease"/>
    <property type="match status" value="1"/>
</dbReference>
<dbReference type="RefSeq" id="WP_183253632.1">
    <property type="nucleotide sequence ID" value="NZ_BAAAFF010000005.1"/>
</dbReference>
<sequence length="968" mass="105269">MTDSAAPETTDRPLTQDGPAIRLWMIDASAYIFRAYHALPPLTRKSDGLPVGAVQGYCNMLWKLIRDMKGDDGPTHLVAIFDHSEKTFRNDMYDQYKANRSAPPEDLIPQFPLVREATAAFGVHCVELPGYEADDLIATYACKARDAGGEAVIVSSDKDLMQLIGPSVVMWDPMKERRLAEEAVFEKFGVAPDKVVEVQALIGDSVDNVPGAPGIGPKTAAQLIGEYGDLDTLLARAGEIKQPKRRETLIEFADQIRLSRELVTLDCNAPAPEPIDDFAVRDPDPEALAAFLDRMEFRSLRTRVGDGKAPATNGTAFVARPKAPSAPVATPRYGQVAEGPAEVQTVDTEAYACVQTLEELDQWIARATEAGVVGFDCETDALSATHAGLCGVSLAIGPNDACYIPLTHEHPPAADAGGLDFGGETDAREPLTQIDKPEALKRLKVLLENPAVLKIVQNGKYDLAVMAQRGIRVAPIDDTMLISYVLEGGLHGHGMDELARLHLGHEPITFKSVAGTGKAQKSFKHVELKPATCYAAEDADVTLRLWRLLKPRLAEARLTTVYETLERPLPAVLADMERAGIRVDPDRLKRLSSEFGLRMAELEQQAHDLAGRPFNVGSPRQIGDILFGEMALPGGRKTASGQWGTEASVLEELALTHDLPRLLLEWRQLSKLKGTYTDALIEAADPATDRVHTSYQLAAATTGRLASSDPNLQNIPIRTETGRQIRQAFIAAPGHVLISADYSQIELRLLAHIGDIPELKRAFAAGIDIHTATASEMFGVPVDQMDPETRRRAKAINFGIVYGISAFGLAAQLNIPQGEAGDYIKTYFERFPGIRSYMDATKVQVRETGMVHTVFGRRIHIPAIHSKSGAERQFGERAAINAPIQGAAADIIRRAMVRMPGALEAAGLSTRMLLQVHDELVFEAPEAEAWRAIPVIKRVMEGAAEPAVALTVPLVVEARAAGNWDEAH</sequence>
<keyword evidence="14 17" id="KW-0234">DNA repair</keyword>
<organism evidence="21 22">
    <name type="scientific">Brevundimonas basaltis</name>
    <dbReference type="NCBI Taxonomy" id="472166"/>
    <lineage>
        <taxon>Bacteria</taxon>
        <taxon>Pseudomonadati</taxon>
        <taxon>Pseudomonadota</taxon>
        <taxon>Alphaproteobacteria</taxon>
        <taxon>Caulobacterales</taxon>
        <taxon>Caulobacteraceae</taxon>
        <taxon>Brevundimonas</taxon>
    </lineage>
</organism>
<comment type="caution">
    <text evidence="21">The sequence shown here is derived from an EMBL/GenBank/DDBJ whole genome shotgun (WGS) entry which is preliminary data.</text>
</comment>
<dbReference type="Pfam" id="PF02739">
    <property type="entry name" value="5_3_exonuc_N"/>
    <property type="match status" value="1"/>
</dbReference>
<dbReference type="GO" id="GO:0008409">
    <property type="term" value="F:5'-3' exonuclease activity"/>
    <property type="evidence" value="ECO:0007669"/>
    <property type="project" value="UniProtKB-UniRule"/>
</dbReference>
<dbReference type="FunFam" id="1.20.1060.10:FF:000001">
    <property type="entry name" value="DNA polymerase I"/>
    <property type="match status" value="1"/>
</dbReference>
<dbReference type="SMART" id="SM00482">
    <property type="entry name" value="POLAc"/>
    <property type="match status" value="1"/>
</dbReference>
<dbReference type="FunFam" id="1.10.150.20:FF:000002">
    <property type="entry name" value="DNA polymerase I"/>
    <property type="match status" value="1"/>
</dbReference>
<evidence type="ECO:0000256" key="12">
    <source>
        <dbReference type="ARBA" id="ARBA00022932"/>
    </source>
</evidence>
<keyword evidence="10 17" id="KW-0378">Hydrolase</keyword>
<evidence type="ECO:0000256" key="3">
    <source>
        <dbReference type="ARBA" id="ARBA00012417"/>
    </source>
</evidence>
<dbReference type="Pfam" id="PF01367">
    <property type="entry name" value="5_3_exonuc"/>
    <property type="match status" value="1"/>
</dbReference>
<dbReference type="PROSITE" id="PS00447">
    <property type="entry name" value="DNA_POLYMERASE_A"/>
    <property type="match status" value="1"/>
</dbReference>
<proteinExistence type="inferred from homology"/>
<dbReference type="CDD" id="cd09859">
    <property type="entry name" value="PIN_53EXO"/>
    <property type="match status" value="1"/>
</dbReference>
<dbReference type="PANTHER" id="PTHR10133">
    <property type="entry name" value="DNA POLYMERASE I"/>
    <property type="match status" value="1"/>
</dbReference>
<dbReference type="InterPro" id="IPR002562">
    <property type="entry name" value="3'-5'_exonuclease_dom"/>
</dbReference>
<name>A0A7W8HXQ0_9CAUL</name>
<dbReference type="AlphaFoldDB" id="A0A7W8HXQ0"/>
<evidence type="ECO:0000313" key="22">
    <source>
        <dbReference type="Proteomes" id="UP000566663"/>
    </source>
</evidence>
<dbReference type="CDD" id="cd06139">
    <property type="entry name" value="DNA_polA_I_Ecoli_like_exo"/>
    <property type="match status" value="1"/>
</dbReference>
<dbReference type="CDD" id="cd08637">
    <property type="entry name" value="DNA_pol_A_pol_I_C"/>
    <property type="match status" value="1"/>
</dbReference>
<evidence type="ECO:0000259" key="18">
    <source>
        <dbReference type="SMART" id="SM00474"/>
    </source>
</evidence>
<gene>
    <name evidence="17" type="primary">polA</name>
    <name evidence="21" type="ORF">HNQ67_001358</name>
</gene>
<dbReference type="SUPFAM" id="SSF53098">
    <property type="entry name" value="Ribonuclease H-like"/>
    <property type="match status" value="1"/>
</dbReference>
<dbReference type="InterPro" id="IPR018320">
    <property type="entry name" value="DNA_polymerase_1"/>
</dbReference>
<evidence type="ECO:0000256" key="9">
    <source>
        <dbReference type="ARBA" id="ARBA00022763"/>
    </source>
</evidence>
<accession>A0A7W8HXQ0</accession>
<dbReference type="EC" id="2.7.7.7" evidence="3 16"/>
<keyword evidence="5 17" id="KW-0808">Transferase</keyword>
<comment type="catalytic activity">
    <reaction evidence="15 17">
        <text>DNA(n) + a 2'-deoxyribonucleoside 5'-triphosphate = DNA(n+1) + diphosphate</text>
        <dbReference type="Rhea" id="RHEA:22508"/>
        <dbReference type="Rhea" id="RHEA-COMP:17339"/>
        <dbReference type="Rhea" id="RHEA-COMP:17340"/>
        <dbReference type="ChEBI" id="CHEBI:33019"/>
        <dbReference type="ChEBI" id="CHEBI:61560"/>
        <dbReference type="ChEBI" id="CHEBI:173112"/>
        <dbReference type="EC" id="2.7.7.7"/>
    </reaction>
</comment>
<evidence type="ECO:0000256" key="8">
    <source>
        <dbReference type="ARBA" id="ARBA00022722"/>
    </source>
</evidence>
<evidence type="ECO:0000256" key="17">
    <source>
        <dbReference type="RuleBase" id="RU004460"/>
    </source>
</evidence>
<dbReference type="InterPro" id="IPR002421">
    <property type="entry name" value="5-3_exonuclease"/>
</dbReference>
<evidence type="ECO:0000313" key="21">
    <source>
        <dbReference type="EMBL" id="MBB5291844.1"/>
    </source>
</evidence>
<dbReference type="NCBIfam" id="NF004397">
    <property type="entry name" value="PRK05755.1"/>
    <property type="match status" value="1"/>
</dbReference>
<dbReference type="Gene3D" id="3.30.70.370">
    <property type="match status" value="1"/>
</dbReference>
<evidence type="ECO:0000256" key="13">
    <source>
        <dbReference type="ARBA" id="ARBA00023125"/>
    </source>
</evidence>
<dbReference type="InterPro" id="IPR020045">
    <property type="entry name" value="DNA_polI_H3TH"/>
</dbReference>
<feature type="domain" description="3'-5' exonuclease" evidence="18">
    <location>
        <begin position="351"/>
        <end position="554"/>
    </location>
</feature>
<evidence type="ECO:0000259" key="20">
    <source>
        <dbReference type="SMART" id="SM00482"/>
    </source>
</evidence>
<dbReference type="InterPro" id="IPR036397">
    <property type="entry name" value="RNaseH_sf"/>
</dbReference>
<dbReference type="InterPro" id="IPR019760">
    <property type="entry name" value="DNA-dir_DNA_pol_A_CS"/>
</dbReference>
<dbReference type="SMART" id="SM00474">
    <property type="entry name" value="35EXOc"/>
    <property type="match status" value="1"/>
</dbReference>
<keyword evidence="11 17" id="KW-0269">Exonuclease</keyword>
<keyword evidence="22" id="KW-1185">Reference proteome</keyword>
<evidence type="ECO:0000256" key="11">
    <source>
        <dbReference type="ARBA" id="ARBA00022839"/>
    </source>
</evidence>
<keyword evidence="13 17" id="KW-0238">DNA-binding</keyword>
<evidence type="ECO:0000256" key="7">
    <source>
        <dbReference type="ARBA" id="ARBA00022705"/>
    </source>
</evidence>
<dbReference type="CDD" id="cd09898">
    <property type="entry name" value="H3TH_53EXO"/>
    <property type="match status" value="1"/>
</dbReference>
<evidence type="ECO:0000259" key="19">
    <source>
        <dbReference type="SMART" id="SM00475"/>
    </source>
</evidence>
<dbReference type="SMART" id="SM00475">
    <property type="entry name" value="53EXOc"/>
    <property type="match status" value="1"/>
</dbReference>
<protein>
    <recommendedName>
        <fullName evidence="4 16">DNA polymerase I</fullName>
        <ecNumber evidence="3 16">2.7.7.7</ecNumber>
    </recommendedName>
</protein>
<dbReference type="EMBL" id="JACHFZ010000002">
    <property type="protein sequence ID" value="MBB5291844.1"/>
    <property type="molecule type" value="Genomic_DNA"/>
</dbReference>
<dbReference type="SUPFAM" id="SSF56672">
    <property type="entry name" value="DNA/RNA polymerases"/>
    <property type="match status" value="1"/>
</dbReference>